<accession>A0A9N9K7W4</accession>
<dbReference type="GO" id="GO:0043495">
    <property type="term" value="F:protein-membrane adaptor activity"/>
    <property type="evidence" value="ECO:0007669"/>
    <property type="project" value="TreeGrafter"/>
</dbReference>
<keyword evidence="2" id="KW-1185">Reference proteome</keyword>
<dbReference type="GO" id="GO:0034993">
    <property type="term" value="C:meiotic nuclear membrane microtubule tethering complex"/>
    <property type="evidence" value="ECO:0007669"/>
    <property type="project" value="TreeGrafter"/>
</dbReference>
<dbReference type="Proteomes" id="UP000789405">
    <property type="component" value="Unassembled WGS sequence"/>
</dbReference>
<protein>
    <submittedName>
        <fullName evidence="1">22173_t:CDS:1</fullName>
    </submittedName>
</protein>
<dbReference type="PANTHER" id="PTHR12911:SF8">
    <property type="entry name" value="KLAROID PROTEIN-RELATED"/>
    <property type="match status" value="1"/>
</dbReference>
<name>A0A9N9K7W4_9GLOM</name>
<dbReference type="Gene3D" id="2.60.120.260">
    <property type="entry name" value="Galactose-binding domain-like"/>
    <property type="match status" value="1"/>
</dbReference>
<evidence type="ECO:0000313" key="1">
    <source>
        <dbReference type="EMBL" id="CAG8816133.1"/>
    </source>
</evidence>
<reference evidence="1" key="1">
    <citation type="submission" date="2021-06" db="EMBL/GenBank/DDBJ databases">
        <authorList>
            <person name="Kallberg Y."/>
            <person name="Tangrot J."/>
            <person name="Rosling A."/>
        </authorList>
    </citation>
    <scope>NUCLEOTIDE SEQUENCE</scope>
    <source>
        <strain evidence="1">MA453B</strain>
    </source>
</reference>
<sequence>NGKLDEELKFQVKEFIEHEMSRIASVRLVRKQLNEVLHEQLSKMMDGISTDYALYSGGGRIIPHLTSRAYEEWPSKGYQKLWGMLTQRNVIKSNKPEMIITPNVNVGECW</sequence>
<dbReference type="PANTHER" id="PTHR12911">
    <property type="entry name" value="SAD1/UNC-84-LIKE PROTEIN-RELATED"/>
    <property type="match status" value="1"/>
</dbReference>
<proteinExistence type="predicted"/>
<dbReference type="InterPro" id="IPR045119">
    <property type="entry name" value="SUN1-5"/>
</dbReference>
<comment type="caution">
    <text evidence="1">The sequence shown here is derived from an EMBL/GenBank/DDBJ whole genome shotgun (WGS) entry which is preliminary data.</text>
</comment>
<dbReference type="OrthoDB" id="342281at2759"/>
<feature type="non-terminal residue" evidence="1">
    <location>
        <position position="1"/>
    </location>
</feature>
<dbReference type="EMBL" id="CAJVPY010053486">
    <property type="protein sequence ID" value="CAG8816133.1"/>
    <property type="molecule type" value="Genomic_DNA"/>
</dbReference>
<evidence type="ECO:0000313" key="2">
    <source>
        <dbReference type="Proteomes" id="UP000789405"/>
    </source>
</evidence>
<dbReference type="AlphaFoldDB" id="A0A9N9K7W4"/>
<feature type="non-terminal residue" evidence="1">
    <location>
        <position position="110"/>
    </location>
</feature>
<gene>
    <name evidence="1" type="ORF">DERYTH_LOCUS26233</name>
</gene>
<organism evidence="1 2">
    <name type="scientific">Dentiscutata erythropus</name>
    <dbReference type="NCBI Taxonomy" id="1348616"/>
    <lineage>
        <taxon>Eukaryota</taxon>
        <taxon>Fungi</taxon>
        <taxon>Fungi incertae sedis</taxon>
        <taxon>Mucoromycota</taxon>
        <taxon>Glomeromycotina</taxon>
        <taxon>Glomeromycetes</taxon>
        <taxon>Diversisporales</taxon>
        <taxon>Gigasporaceae</taxon>
        <taxon>Dentiscutata</taxon>
    </lineage>
</organism>